<accession>A0A1I5KUZ0</accession>
<proteinExistence type="predicted"/>
<gene>
    <name evidence="1" type="ORF">SAMN04488047_101307</name>
</gene>
<dbReference type="AlphaFoldDB" id="A0A1I5KUZ0"/>
<dbReference type="Gene3D" id="3.40.630.40">
    <property type="entry name" value="Zn-dependent exopeptidases"/>
    <property type="match status" value="1"/>
</dbReference>
<name>A0A1I5KUZ0_9RHOB</name>
<dbReference type="Pfam" id="PF05013">
    <property type="entry name" value="FGase"/>
    <property type="match status" value="1"/>
</dbReference>
<dbReference type="STRING" id="441119.SAMN04488047_101307"/>
<organism evidence="1 2">
    <name type="scientific">Tranquillimonas alkanivorans</name>
    <dbReference type="NCBI Taxonomy" id="441119"/>
    <lineage>
        <taxon>Bacteria</taxon>
        <taxon>Pseudomonadati</taxon>
        <taxon>Pseudomonadota</taxon>
        <taxon>Alphaproteobacteria</taxon>
        <taxon>Rhodobacterales</taxon>
        <taxon>Roseobacteraceae</taxon>
        <taxon>Tranquillimonas</taxon>
    </lineage>
</organism>
<keyword evidence="1" id="KW-0378">Hydrolase</keyword>
<keyword evidence="2" id="KW-1185">Reference proteome</keyword>
<dbReference type="OrthoDB" id="9815326at2"/>
<dbReference type="SUPFAM" id="SSF53187">
    <property type="entry name" value="Zn-dependent exopeptidases"/>
    <property type="match status" value="1"/>
</dbReference>
<dbReference type="PIRSF" id="PIRSF029730">
    <property type="entry name" value="UCP029730"/>
    <property type="match status" value="1"/>
</dbReference>
<dbReference type="RefSeq" id="WP_093416736.1">
    <property type="nucleotide sequence ID" value="NZ_FOXA01000001.1"/>
</dbReference>
<reference evidence="1 2" key="1">
    <citation type="submission" date="2016-10" db="EMBL/GenBank/DDBJ databases">
        <authorList>
            <person name="de Groot N.N."/>
        </authorList>
    </citation>
    <scope>NUCLEOTIDE SEQUENCE [LARGE SCALE GENOMIC DNA]</scope>
    <source>
        <strain evidence="1 2">DSM 19547</strain>
    </source>
</reference>
<evidence type="ECO:0000313" key="1">
    <source>
        <dbReference type="EMBL" id="SFO88446.1"/>
    </source>
</evidence>
<dbReference type="GO" id="GO:0016787">
    <property type="term" value="F:hydrolase activity"/>
    <property type="evidence" value="ECO:0007669"/>
    <property type="project" value="UniProtKB-KW"/>
</dbReference>
<sequence>MAYQPFFVIGGDRPSRWLVTCDHAANTVPDEVAGGTLGLSDADMHRHIAYDVGAAGLASALAEALDAPAILSNFSRLVIDPNRGEDDPTLVMKLYDGSIVPANRHADAAEVERRKALCYRPYHAALEQLAARREDTVILSIHSFTRQLQGRPPRPWQVAVLYAGDDRLARPTLARLNAEADLCVGDNQPYTGHLPGDAIDRHALTHGRPNVLIELRNDLIRQEAEQRAWSRRLAPLLDAALADSQL</sequence>
<dbReference type="Proteomes" id="UP000199356">
    <property type="component" value="Unassembled WGS sequence"/>
</dbReference>
<dbReference type="InterPro" id="IPR007709">
    <property type="entry name" value="N-FG_amidohydro"/>
</dbReference>
<protein>
    <submittedName>
        <fullName evidence="1">Predicted N-formylglutamate amidohydrolase</fullName>
    </submittedName>
</protein>
<dbReference type="InterPro" id="IPR011227">
    <property type="entry name" value="UCP029730"/>
</dbReference>
<evidence type="ECO:0000313" key="2">
    <source>
        <dbReference type="Proteomes" id="UP000199356"/>
    </source>
</evidence>
<dbReference type="EMBL" id="FOXA01000001">
    <property type="protein sequence ID" value="SFO88446.1"/>
    <property type="molecule type" value="Genomic_DNA"/>
</dbReference>